<keyword evidence="1" id="KW-1133">Transmembrane helix</keyword>
<protein>
    <submittedName>
        <fullName evidence="2">Uncharacterized protein</fullName>
    </submittedName>
</protein>
<proteinExistence type="predicted"/>
<keyword evidence="1" id="KW-0812">Transmembrane</keyword>
<accession>A0A382BRB8</accession>
<organism evidence="2">
    <name type="scientific">marine metagenome</name>
    <dbReference type="NCBI Taxonomy" id="408172"/>
    <lineage>
        <taxon>unclassified sequences</taxon>
        <taxon>metagenomes</taxon>
        <taxon>ecological metagenomes</taxon>
    </lineage>
</organism>
<name>A0A382BRB8_9ZZZZ</name>
<gene>
    <name evidence="2" type="ORF">METZ01_LOCUS169058</name>
</gene>
<sequence length="49" mass="5609">MTCIAFYAYIIVEGERKYMILMIKVLVGLGVSYFYLRAGKSYLSSLGIY</sequence>
<dbReference type="AlphaFoldDB" id="A0A382BRB8"/>
<dbReference type="EMBL" id="UINC01030954">
    <property type="protein sequence ID" value="SVB16204.1"/>
    <property type="molecule type" value="Genomic_DNA"/>
</dbReference>
<evidence type="ECO:0000256" key="1">
    <source>
        <dbReference type="SAM" id="Phobius"/>
    </source>
</evidence>
<evidence type="ECO:0000313" key="2">
    <source>
        <dbReference type="EMBL" id="SVB16204.1"/>
    </source>
</evidence>
<reference evidence="2" key="1">
    <citation type="submission" date="2018-05" db="EMBL/GenBank/DDBJ databases">
        <authorList>
            <person name="Lanie J.A."/>
            <person name="Ng W.-L."/>
            <person name="Kazmierczak K.M."/>
            <person name="Andrzejewski T.M."/>
            <person name="Davidsen T.M."/>
            <person name="Wayne K.J."/>
            <person name="Tettelin H."/>
            <person name="Glass J.I."/>
            <person name="Rusch D."/>
            <person name="Podicherti R."/>
            <person name="Tsui H.-C.T."/>
            <person name="Winkler M.E."/>
        </authorList>
    </citation>
    <scope>NUCLEOTIDE SEQUENCE</scope>
</reference>
<feature type="transmembrane region" description="Helical" evidence="1">
    <location>
        <begin position="18"/>
        <end position="36"/>
    </location>
</feature>
<keyword evidence="1" id="KW-0472">Membrane</keyword>